<dbReference type="Gene3D" id="3.30.420.40">
    <property type="match status" value="2"/>
</dbReference>
<dbReference type="SUPFAM" id="SSF53067">
    <property type="entry name" value="Actin-like ATPase domain"/>
    <property type="match status" value="2"/>
</dbReference>
<sequence>MIGFDYGTSNCSVAVMNNGQPKIVSLLNNNTIASNLYAPDRDIITHWLHQQLKGEQQAHFATERKIQLLKGQRALRELTLDGIDSELVFGKSALNKYLEDPEEGYYIKSPKSFLGASGLAPLQIQLFEDIVAAMMSNVKKLTETTLGYEITQTVIGRPINFQGLHGEESNRQAIEVLTNAAKRIGFKDVEFQFEPVAAGFEFEASLSKETRVLVVDIGGGTSDCSFLLMGPKLSRSEDRTQHLLAHSGVRIAGNDFDIQLALQGIMPSLGMNSMLKTGKPMPTSSFYQALAINNINEQTAFYSAKNRRDLVQLSRDAQDTKMVERLLTVHDHKLSYQLVNAAEQAKITLSEQDKHMINLDNISEQLSAEVTKDTLRTANERTLTSIGNLMQSAVNQAQCQPDVIFVTGGTAKSPVLSEFLQQQMPDVPIVVGDHFGSVTSGLAIWAEKIYL</sequence>
<comment type="caution">
    <text evidence="3">The sequence shown here is derived from an EMBL/GenBank/DDBJ whole genome shotgun (WGS) entry which is preliminary data.</text>
</comment>
<keyword evidence="4" id="KW-1185">Reference proteome</keyword>
<dbReference type="RefSeq" id="WP_242282715.1">
    <property type="nucleotide sequence ID" value="NZ_JAKKSL010000001.1"/>
</dbReference>
<gene>
    <name evidence="3" type="primary">yegD</name>
    <name evidence="3" type="ORF">L3081_00410</name>
</gene>
<evidence type="ECO:0000256" key="1">
    <source>
        <dbReference type="ARBA" id="ARBA00022741"/>
    </source>
</evidence>
<proteinExistence type="predicted"/>
<evidence type="ECO:0000256" key="2">
    <source>
        <dbReference type="ARBA" id="ARBA00022840"/>
    </source>
</evidence>
<keyword evidence="1" id="KW-0547">Nucleotide-binding</keyword>
<protein>
    <submittedName>
        <fullName evidence="3">Molecular chaperone</fullName>
    </submittedName>
</protein>
<dbReference type="Proteomes" id="UP001139646">
    <property type="component" value="Unassembled WGS sequence"/>
</dbReference>
<evidence type="ECO:0000313" key="3">
    <source>
        <dbReference type="EMBL" id="MCI2282140.1"/>
    </source>
</evidence>
<dbReference type="Pfam" id="PF00012">
    <property type="entry name" value="HSP70"/>
    <property type="match status" value="1"/>
</dbReference>
<dbReference type="EMBL" id="JAKKSL010000001">
    <property type="protein sequence ID" value="MCI2282140.1"/>
    <property type="molecule type" value="Genomic_DNA"/>
</dbReference>
<organism evidence="3 4">
    <name type="scientific">Colwellia maritima</name>
    <dbReference type="NCBI Taxonomy" id="2912588"/>
    <lineage>
        <taxon>Bacteria</taxon>
        <taxon>Pseudomonadati</taxon>
        <taxon>Pseudomonadota</taxon>
        <taxon>Gammaproteobacteria</taxon>
        <taxon>Alteromonadales</taxon>
        <taxon>Colwelliaceae</taxon>
        <taxon>Colwellia</taxon>
    </lineage>
</organism>
<dbReference type="InterPro" id="IPR043129">
    <property type="entry name" value="ATPase_NBD"/>
</dbReference>
<reference evidence="3" key="1">
    <citation type="submission" date="2022-01" db="EMBL/GenBank/DDBJ databases">
        <title>Colwellia maritima, isolated from seawater.</title>
        <authorList>
            <person name="Kristyanto S."/>
            <person name="Jung J."/>
            <person name="Jeon C.O."/>
        </authorList>
    </citation>
    <scope>NUCLEOTIDE SEQUENCE</scope>
    <source>
        <strain evidence="3">MSW7</strain>
    </source>
</reference>
<dbReference type="InterPro" id="IPR013126">
    <property type="entry name" value="Hsp_70_fam"/>
</dbReference>
<keyword evidence="2" id="KW-0067">ATP-binding</keyword>
<evidence type="ECO:0000313" key="4">
    <source>
        <dbReference type="Proteomes" id="UP001139646"/>
    </source>
</evidence>
<dbReference type="PANTHER" id="PTHR19375">
    <property type="entry name" value="HEAT SHOCK PROTEIN 70KDA"/>
    <property type="match status" value="1"/>
</dbReference>
<dbReference type="NCBIfam" id="NF008673">
    <property type="entry name" value="PRK11678.1"/>
    <property type="match status" value="1"/>
</dbReference>
<name>A0ABS9WW28_9GAMM</name>
<accession>A0ABS9WW28</accession>